<organism evidence="2 3">
    <name type="scientific">Malassezia psittaci</name>
    <dbReference type="NCBI Taxonomy" id="1821823"/>
    <lineage>
        <taxon>Eukaryota</taxon>
        <taxon>Fungi</taxon>
        <taxon>Dikarya</taxon>
        <taxon>Basidiomycota</taxon>
        <taxon>Ustilaginomycotina</taxon>
        <taxon>Malasseziomycetes</taxon>
        <taxon>Malasseziales</taxon>
        <taxon>Malasseziaceae</taxon>
        <taxon>Malassezia</taxon>
    </lineage>
</organism>
<dbReference type="Proteomes" id="UP001214628">
    <property type="component" value="Chromosome 5"/>
</dbReference>
<feature type="region of interest" description="Disordered" evidence="1">
    <location>
        <begin position="304"/>
        <end position="351"/>
    </location>
</feature>
<evidence type="ECO:0000313" key="2">
    <source>
        <dbReference type="EMBL" id="WFD44532.1"/>
    </source>
</evidence>
<reference evidence="2" key="1">
    <citation type="submission" date="2023-02" db="EMBL/GenBank/DDBJ databases">
        <title>Mating type loci evolution in Malassezia.</title>
        <authorList>
            <person name="Coelho M.A."/>
        </authorList>
    </citation>
    <scope>NUCLEOTIDE SEQUENCE</scope>
    <source>
        <strain evidence="2">CBS 14136</strain>
    </source>
</reference>
<feature type="compositionally biased region" description="Polar residues" evidence="1">
    <location>
        <begin position="332"/>
        <end position="342"/>
    </location>
</feature>
<feature type="compositionally biased region" description="Polar residues" evidence="1">
    <location>
        <begin position="100"/>
        <end position="128"/>
    </location>
</feature>
<evidence type="ECO:0000256" key="1">
    <source>
        <dbReference type="SAM" id="MobiDB-lite"/>
    </source>
</evidence>
<feature type="compositionally biased region" description="Polar residues" evidence="1">
    <location>
        <begin position="373"/>
        <end position="452"/>
    </location>
</feature>
<gene>
    <name evidence="2" type="ORF">MPSI1_003200</name>
</gene>
<name>A0AAF0JEY2_9BASI</name>
<dbReference type="EMBL" id="CP118379">
    <property type="protein sequence ID" value="WFD44532.1"/>
    <property type="molecule type" value="Genomic_DNA"/>
</dbReference>
<dbReference type="AlphaFoldDB" id="A0AAF0JEY2"/>
<evidence type="ECO:0000313" key="3">
    <source>
        <dbReference type="Proteomes" id="UP001214628"/>
    </source>
</evidence>
<feature type="compositionally biased region" description="Polar residues" evidence="1">
    <location>
        <begin position="310"/>
        <end position="321"/>
    </location>
</feature>
<feature type="region of interest" description="Disordered" evidence="1">
    <location>
        <begin position="165"/>
        <end position="186"/>
    </location>
</feature>
<feature type="region of interest" description="Disordered" evidence="1">
    <location>
        <begin position="368"/>
        <end position="452"/>
    </location>
</feature>
<feature type="compositionally biased region" description="Basic and acidic residues" evidence="1">
    <location>
        <begin position="21"/>
        <end position="44"/>
    </location>
</feature>
<proteinExistence type="predicted"/>
<protein>
    <submittedName>
        <fullName evidence="2">Uncharacterized protein</fullName>
    </submittedName>
</protein>
<keyword evidence="3" id="KW-1185">Reference proteome</keyword>
<feature type="compositionally biased region" description="Basic and acidic residues" evidence="1">
    <location>
        <begin position="1"/>
        <end position="10"/>
    </location>
</feature>
<feature type="compositionally biased region" description="Polar residues" evidence="1">
    <location>
        <begin position="61"/>
        <end position="75"/>
    </location>
</feature>
<feature type="compositionally biased region" description="Polar residues" evidence="1">
    <location>
        <begin position="174"/>
        <end position="186"/>
    </location>
</feature>
<feature type="region of interest" description="Disordered" evidence="1">
    <location>
        <begin position="1"/>
        <end position="131"/>
    </location>
</feature>
<accession>A0AAF0JEY2</accession>
<sequence length="452" mass="50621">MRRSEQRESEIAQLVEQGTRSADRGQSRVGEHSGLRRKPTERDTPGSSQNLSRDAYEKSAFQETHLNGTTSQWTSHRPRTEPHRRSTSYMSNPADRMGWNQHTKSAGTPRQETFTTNRSMSTSGSQRSLDVHPDLGNEYIRNRESPLANVLSLDRLQASEPLERRTASLHTRRQSMPVSSRSMLNSGDKSINFHTQNLYGALQHAENGPNSQSPVLESLGHTARLADTLNQGLRQAIRASLEVRMSLTLSPSIESVEHLLDTLNMDLSQLLKQSDDHVRSLTDTLIAFDRDQRAERRSHTWRYASPPHTALSNTSVGNNSIHEYGYTPSPIPRSSTHGTPQRNDALGLPSIKRPTFSMYEPMQALHSVAGPTKQRQSVSNRPARTSPWTTPIHSRLPRSSAQRDTSHSIDSPTSSLMPRSPSFSPQSTWQELQNPTSSSLHDATEEMSSNLR</sequence>